<dbReference type="Proteomes" id="UP000535182">
    <property type="component" value="Unassembled WGS sequence"/>
</dbReference>
<accession>A0A9X0U5V9</accession>
<feature type="transmembrane region" description="Helical" evidence="1">
    <location>
        <begin position="17"/>
        <end position="38"/>
    </location>
</feature>
<name>A0A9X0U5V9_9BACT</name>
<sequence length="179" mass="19630">MQAGIAPTNHLKDAWDIAAHVASVIGLMAAGVWGYFNFVKSRTYYPRMELSVSGEIITSSDKKFLVPRVILKNIGRSKVQLLQRGSGYKIWIANGRTKVGGSLAWSGGKPTYRIFEQHGWIEPGEAIFDERQLHALPPDCVAAKVEVRLRAPVGIVVPKVTVWTCSAVVGPETKKEGTE</sequence>
<evidence type="ECO:0000256" key="1">
    <source>
        <dbReference type="SAM" id="Phobius"/>
    </source>
</evidence>
<dbReference type="AlphaFoldDB" id="A0A9X0U5V9"/>
<keyword evidence="1" id="KW-0472">Membrane</keyword>
<evidence type="ECO:0000313" key="2">
    <source>
        <dbReference type="EMBL" id="MBB5330951.1"/>
    </source>
</evidence>
<gene>
    <name evidence="2" type="ORF">HDF14_004588</name>
</gene>
<dbReference type="EMBL" id="JACHEB010000012">
    <property type="protein sequence ID" value="MBB5330951.1"/>
    <property type="molecule type" value="Genomic_DNA"/>
</dbReference>
<comment type="caution">
    <text evidence="2">The sequence shown here is derived from an EMBL/GenBank/DDBJ whole genome shotgun (WGS) entry which is preliminary data.</text>
</comment>
<evidence type="ECO:0000313" key="3">
    <source>
        <dbReference type="Proteomes" id="UP000535182"/>
    </source>
</evidence>
<dbReference type="RefSeq" id="WP_183980828.1">
    <property type="nucleotide sequence ID" value="NZ_JACHEB010000012.1"/>
</dbReference>
<keyword evidence="1" id="KW-0812">Transmembrane</keyword>
<organism evidence="2 3">
    <name type="scientific">Tunturiibacter gelidiferens</name>
    <dbReference type="NCBI Taxonomy" id="3069689"/>
    <lineage>
        <taxon>Bacteria</taxon>
        <taxon>Pseudomonadati</taxon>
        <taxon>Acidobacteriota</taxon>
        <taxon>Terriglobia</taxon>
        <taxon>Terriglobales</taxon>
        <taxon>Acidobacteriaceae</taxon>
        <taxon>Tunturiibacter</taxon>
    </lineage>
</organism>
<keyword evidence="3" id="KW-1185">Reference proteome</keyword>
<protein>
    <submittedName>
        <fullName evidence="2">Uncharacterized protein</fullName>
    </submittedName>
</protein>
<reference evidence="2 3" key="1">
    <citation type="submission" date="2020-08" db="EMBL/GenBank/DDBJ databases">
        <title>Genomic Encyclopedia of Type Strains, Phase IV (KMG-V): Genome sequencing to study the core and pangenomes of soil and plant-associated prokaryotes.</title>
        <authorList>
            <person name="Whitman W."/>
        </authorList>
    </citation>
    <scope>NUCLEOTIDE SEQUENCE [LARGE SCALE GENOMIC DNA]</scope>
    <source>
        <strain evidence="2 3">X5P2</strain>
    </source>
</reference>
<keyword evidence="1" id="KW-1133">Transmembrane helix</keyword>
<proteinExistence type="predicted"/>